<feature type="domain" description="Transposase IS4-like" evidence="1">
    <location>
        <begin position="105"/>
        <end position="346"/>
    </location>
</feature>
<dbReference type="Proteomes" id="UP000217895">
    <property type="component" value="Chromosome"/>
</dbReference>
<dbReference type="NCBIfam" id="NF033564">
    <property type="entry name" value="transpos_ISAs1"/>
    <property type="match status" value="1"/>
</dbReference>
<dbReference type="InterPro" id="IPR047647">
    <property type="entry name" value="ISAs1_transpos"/>
</dbReference>
<dbReference type="EMBL" id="AP018203">
    <property type="protein sequence ID" value="BAY57753.1"/>
    <property type="molecule type" value="Genomic_DNA"/>
</dbReference>
<dbReference type="AlphaFoldDB" id="A0A1Z4JJM2"/>
<feature type="domain" description="H repeat-associated protein N-terminal" evidence="2">
    <location>
        <begin position="11"/>
        <end position="97"/>
    </location>
</feature>
<name>A0A1Z4JJM2_LEPBY</name>
<evidence type="ECO:0000259" key="1">
    <source>
        <dbReference type="Pfam" id="PF01609"/>
    </source>
</evidence>
<dbReference type="GO" id="GO:0004803">
    <property type="term" value="F:transposase activity"/>
    <property type="evidence" value="ECO:0007669"/>
    <property type="project" value="InterPro"/>
</dbReference>
<evidence type="ECO:0000313" key="3">
    <source>
        <dbReference type="EMBL" id="BAY53495.1"/>
    </source>
</evidence>
<dbReference type="GO" id="GO:0006313">
    <property type="term" value="P:DNA transposition"/>
    <property type="evidence" value="ECO:0007669"/>
    <property type="project" value="InterPro"/>
</dbReference>
<proteinExistence type="predicted"/>
<dbReference type="PANTHER" id="PTHR30298:SF0">
    <property type="entry name" value="PROTEIN YBFL-RELATED"/>
    <property type="match status" value="1"/>
</dbReference>
<evidence type="ECO:0000259" key="2">
    <source>
        <dbReference type="Pfam" id="PF13808"/>
    </source>
</evidence>
<evidence type="ECO:0000313" key="4">
    <source>
        <dbReference type="EMBL" id="BAY56941.1"/>
    </source>
</evidence>
<evidence type="ECO:0000313" key="6">
    <source>
        <dbReference type="Proteomes" id="UP000217895"/>
    </source>
</evidence>
<accession>A0A1Z4JJM2</accession>
<protein>
    <submittedName>
        <fullName evidence="4">Putative H repeat-associated protein</fullName>
    </submittedName>
</protein>
<keyword evidence="6" id="KW-1185">Reference proteome</keyword>
<evidence type="ECO:0000313" key="5">
    <source>
        <dbReference type="EMBL" id="BAY57753.1"/>
    </source>
</evidence>
<dbReference type="PANTHER" id="PTHR30298">
    <property type="entry name" value="H REPEAT-ASSOCIATED PREDICTED TRANSPOSASE"/>
    <property type="match status" value="1"/>
</dbReference>
<dbReference type="InterPro" id="IPR032806">
    <property type="entry name" value="YbfD_N"/>
</dbReference>
<organism evidence="4 6">
    <name type="scientific">Leptolyngbya boryana NIES-2135</name>
    <dbReference type="NCBI Taxonomy" id="1973484"/>
    <lineage>
        <taxon>Bacteria</taxon>
        <taxon>Bacillati</taxon>
        <taxon>Cyanobacteriota</taxon>
        <taxon>Cyanophyceae</taxon>
        <taxon>Leptolyngbyales</taxon>
        <taxon>Leptolyngbyaceae</taxon>
        <taxon>Leptolyngbya group</taxon>
        <taxon>Leptolyngbya</taxon>
    </lineage>
</organism>
<dbReference type="Pfam" id="PF13808">
    <property type="entry name" value="DDE_Tnp_1_assoc"/>
    <property type="match status" value="1"/>
</dbReference>
<reference evidence="4 6" key="1">
    <citation type="submission" date="2017-06" db="EMBL/GenBank/DDBJ databases">
        <title>Genome sequencing of cyanobaciteial culture collection at National Institute for Environmental Studies (NIES).</title>
        <authorList>
            <person name="Hirose Y."/>
            <person name="Shimura Y."/>
            <person name="Fujisawa T."/>
            <person name="Nakamura Y."/>
            <person name="Kawachi M."/>
        </authorList>
    </citation>
    <scope>NUCLEOTIDE SEQUENCE [LARGE SCALE GENOMIC DNA]</scope>
    <source>
        <strain evidence="4 6">NIES-2135</strain>
    </source>
</reference>
<sequence length="377" mass="42323">MTQPTDARILTHFADLADPRDERGKDHLLIDIITITICAVICGAESWVDIELYGQSKQSWLSSFLKLPNGIPSHDTFARVFARLDPEAMQQCFLGWIRAISTLSKGEVIAIDGKKVRHSYDTANGKGAIHMVSAWASENRLVLGQQKVDAKSNEITAIPELLEVLALEGCIVTIDAMGTQKEIAATIIERGADYVLALKGNQGSLFEDVQWLFEQAQAVQFQDVAHDFVQTIDKGHGRIEIRRCWTLADTELDYLMQKPQWKGLKTVVMLQRERKIEGQTSSETHYYISSLDPDAAKLLAAIRTHWTVESHLHWVLDVAFDEDACRIRKDYAPQNFSLLRHIALNLLGQDKTTKAGIAAKRKKAGWDDGYLLKILSQ</sequence>
<dbReference type="InterPro" id="IPR051698">
    <property type="entry name" value="Transposase_11-like"/>
</dbReference>
<dbReference type="InterPro" id="IPR002559">
    <property type="entry name" value="Transposase_11"/>
</dbReference>
<dbReference type="EMBL" id="AP018203">
    <property type="protein sequence ID" value="BAY56941.1"/>
    <property type="molecule type" value="Genomic_DNA"/>
</dbReference>
<dbReference type="Pfam" id="PF01609">
    <property type="entry name" value="DDE_Tnp_1"/>
    <property type="match status" value="1"/>
</dbReference>
<dbReference type="GO" id="GO:0003677">
    <property type="term" value="F:DNA binding"/>
    <property type="evidence" value="ECO:0007669"/>
    <property type="project" value="InterPro"/>
</dbReference>
<dbReference type="EMBL" id="AP018203">
    <property type="protein sequence ID" value="BAY53495.1"/>
    <property type="molecule type" value="Genomic_DNA"/>
</dbReference>
<gene>
    <name evidence="3" type="ORF">NIES2135_03010</name>
    <name evidence="4" type="ORF">NIES2135_38030</name>
    <name evidence="5" type="ORF">NIES2135_46240</name>
</gene>